<protein>
    <submittedName>
        <fullName evidence="1">P-loop containing nucleoside triphosphate hydrolase protein</fullName>
    </submittedName>
</protein>
<evidence type="ECO:0000313" key="2">
    <source>
        <dbReference type="Proteomes" id="UP000308600"/>
    </source>
</evidence>
<proteinExistence type="predicted"/>
<accession>A0ACD2ZWJ1</accession>
<organism evidence="1 2">
    <name type="scientific">Pluteus cervinus</name>
    <dbReference type="NCBI Taxonomy" id="181527"/>
    <lineage>
        <taxon>Eukaryota</taxon>
        <taxon>Fungi</taxon>
        <taxon>Dikarya</taxon>
        <taxon>Basidiomycota</taxon>
        <taxon>Agaricomycotina</taxon>
        <taxon>Agaricomycetes</taxon>
        <taxon>Agaricomycetidae</taxon>
        <taxon>Agaricales</taxon>
        <taxon>Pluteineae</taxon>
        <taxon>Pluteaceae</taxon>
        <taxon>Pluteus</taxon>
    </lineage>
</organism>
<evidence type="ECO:0000313" key="1">
    <source>
        <dbReference type="EMBL" id="TFK57843.1"/>
    </source>
</evidence>
<keyword evidence="1" id="KW-0378">Hydrolase</keyword>
<dbReference type="EMBL" id="ML209981">
    <property type="protein sequence ID" value="TFK57843.1"/>
    <property type="molecule type" value="Genomic_DNA"/>
</dbReference>
<gene>
    <name evidence="1" type="ORF">BDN72DRAFT_782808</name>
</gene>
<reference evidence="1 2" key="1">
    <citation type="journal article" date="2019" name="Nat. Ecol. Evol.">
        <title>Megaphylogeny resolves global patterns of mushroom evolution.</title>
        <authorList>
            <person name="Varga T."/>
            <person name="Krizsan K."/>
            <person name="Foldi C."/>
            <person name="Dima B."/>
            <person name="Sanchez-Garcia M."/>
            <person name="Sanchez-Ramirez S."/>
            <person name="Szollosi G.J."/>
            <person name="Szarkandi J.G."/>
            <person name="Papp V."/>
            <person name="Albert L."/>
            <person name="Andreopoulos W."/>
            <person name="Angelini C."/>
            <person name="Antonin V."/>
            <person name="Barry K.W."/>
            <person name="Bougher N.L."/>
            <person name="Buchanan P."/>
            <person name="Buyck B."/>
            <person name="Bense V."/>
            <person name="Catcheside P."/>
            <person name="Chovatia M."/>
            <person name="Cooper J."/>
            <person name="Damon W."/>
            <person name="Desjardin D."/>
            <person name="Finy P."/>
            <person name="Geml J."/>
            <person name="Haridas S."/>
            <person name="Hughes K."/>
            <person name="Justo A."/>
            <person name="Karasinski D."/>
            <person name="Kautmanova I."/>
            <person name="Kiss B."/>
            <person name="Kocsube S."/>
            <person name="Kotiranta H."/>
            <person name="LaButti K.M."/>
            <person name="Lechner B.E."/>
            <person name="Liimatainen K."/>
            <person name="Lipzen A."/>
            <person name="Lukacs Z."/>
            <person name="Mihaltcheva S."/>
            <person name="Morgado L.N."/>
            <person name="Niskanen T."/>
            <person name="Noordeloos M.E."/>
            <person name="Ohm R.A."/>
            <person name="Ortiz-Santana B."/>
            <person name="Ovrebo C."/>
            <person name="Racz N."/>
            <person name="Riley R."/>
            <person name="Savchenko A."/>
            <person name="Shiryaev A."/>
            <person name="Soop K."/>
            <person name="Spirin V."/>
            <person name="Szebenyi C."/>
            <person name="Tomsovsky M."/>
            <person name="Tulloss R.E."/>
            <person name="Uehling J."/>
            <person name="Grigoriev I.V."/>
            <person name="Vagvolgyi C."/>
            <person name="Papp T."/>
            <person name="Martin F.M."/>
            <person name="Miettinen O."/>
            <person name="Hibbett D.S."/>
            <person name="Nagy L.G."/>
        </authorList>
    </citation>
    <scope>NUCLEOTIDE SEQUENCE [LARGE SCALE GENOMIC DNA]</scope>
    <source>
        <strain evidence="1 2">NL-1719</strain>
    </source>
</reference>
<dbReference type="Proteomes" id="UP000308600">
    <property type="component" value="Unassembled WGS sequence"/>
</dbReference>
<sequence length="280" mass="31363">MSVVLQTTPIPFKFNSEEGWALCRKILGSKLPFSPHDYQLEGVTRILDGEDVLAIMATGSGKSAYIYMPILVIQAIKEDLALCRHTNLPSNPVVIVVVPTTALEEDQEAKLNKMGVAALTINSITVKEPTESEPSIWTAAKTDPAVILVSPEMLSTDPFRTLLAKTEFRSRLFAIVIDEIHLLTTWGETFRPTYEQIAYVRERIPSSVNFIGLTATLRPGEHMDGICKHARFKSGYHLIRRSNARPEIQFIIRPFHANYASHSFPQLDWVFQVDGLVVIC</sequence>
<keyword evidence="2" id="KW-1185">Reference proteome</keyword>
<name>A0ACD2ZWJ1_9AGAR</name>